<organism evidence="1 2">
    <name type="scientific">Clonostachys rosea f. rosea IK726</name>
    <dbReference type="NCBI Taxonomy" id="1349383"/>
    <lineage>
        <taxon>Eukaryota</taxon>
        <taxon>Fungi</taxon>
        <taxon>Dikarya</taxon>
        <taxon>Ascomycota</taxon>
        <taxon>Pezizomycotina</taxon>
        <taxon>Sordariomycetes</taxon>
        <taxon>Hypocreomycetidae</taxon>
        <taxon>Hypocreales</taxon>
        <taxon>Bionectriaceae</taxon>
        <taxon>Clonostachys</taxon>
    </lineage>
</organism>
<keyword evidence="2" id="KW-1185">Reference proteome</keyword>
<proteinExistence type="predicted"/>
<reference evidence="1" key="1">
    <citation type="submission" date="2020-04" db="EMBL/GenBank/DDBJ databases">
        <authorList>
            <person name="Broberg M."/>
        </authorList>
    </citation>
    <scope>NUCLEOTIDE SEQUENCE</scope>
</reference>
<protein>
    <submittedName>
        <fullName evidence="1">Uncharacterized protein</fullName>
    </submittedName>
</protein>
<reference evidence="1" key="2">
    <citation type="submission" date="2021-10" db="EMBL/GenBank/DDBJ databases">
        <authorList>
            <person name="Piombo E."/>
        </authorList>
    </citation>
    <scope>NUCLEOTIDE SEQUENCE</scope>
</reference>
<name>A0ACA9TZ70_BIOOC</name>
<evidence type="ECO:0000313" key="2">
    <source>
        <dbReference type="Proteomes" id="UP000836387"/>
    </source>
</evidence>
<evidence type="ECO:0000313" key="1">
    <source>
        <dbReference type="EMBL" id="CAG9945964.1"/>
    </source>
</evidence>
<gene>
    <name evidence="1" type="ORF">CRV2_00004843</name>
</gene>
<accession>A0ACA9TZ70</accession>
<dbReference type="Proteomes" id="UP000836387">
    <property type="component" value="Unassembled WGS sequence"/>
</dbReference>
<comment type="caution">
    <text evidence="1">The sequence shown here is derived from an EMBL/GenBank/DDBJ whole genome shotgun (WGS) entry which is preliminary data.</text>
</comment>
<sequence>MPSSSKDIPDEVWSRHKDTILKLRFDERLPLDAAKSKSRYIVQVMKDDHGFEATSKKWKAAKNIKKKDWETILPIYNDLERRGLKPRVRLSDRILDEEKVRKARRYRTSAQKRTGQSDALSASSGQTRLWRIDYCRDDGTYTEYFGGHLGTNKRQTLPQIDLSLRETNVLPSAIQNQTCTRKVHPGFGPKPREHDELPTGRSSSYIFTNAQL</sequence>
<dbReference type="EMBL" id="CADEHS020000010">
    <property type="protein sequence ID" value="CAG9945964.1"/>
    <property type="molecule type" value="Genomic_DNA"/>
</dbReference>